<gene>
    <name evidence="12" type="ORF">RM423_08730</name>
</gene>
<organism evidence="12 13">
    <name type="scientific">Jatrophihabitans lederbergiae</name>
    <dbReference type="NCBI Taxonomy" id="3075547"/>
    <lineage>
        <taxon>Bacteria</taxon>
        <taxon>Bacillati</taxon>
        <taxon>Actinomycetota</taxon>
        <taxon>Actinomycetes</taxon>
        <taxon>Jatrophihabitantales</taxon>
        <taxon>Jatrophihabitantaceae</taxon>
        <taxon>Jatrophihabitans</taxon>
    </lineage>
</organism>
<dbReference type="InterPro" id="IPR025159">
    <property type="entry name" value="AbiEi_N"/>
</dbReference>
<dbReference type="PANTHER" id="PTHR33571:SF12">
    <property type="entry name" value="BSL3053 PROTEIN"/>
    <property type="match status" value="1"/>
</dbReference>
<keyword evidence="5" id="KW-0479">Metal-binding</keyword>
<evidence type="ECO:0000259" key="11">
    <source>
        <dbReference type="Pfam" id="PF13338"/>
    </source>
</evidence>
<evidence type="ECO:0000256" key="8">
    <source>
        <dbReference type="ARBA" id="ARBA00022842"/>
    </source>
</evidence>
<keyword evidence="7" id="KW-0067">ATP-binding</keyword>
<evidence type="ECO:0000313" key="13">
    <source>
        <dbReference type="Proteomes" id="UP001183176"/>
    </source>
</evidence>
<comment type="caution">
    <text evidence="12">The sequence shown here is derived from an EMBL/GenBank/DDBJ whole genome shotgun (WGS) entry which is preliminary data.</text>
</comment>
<evidence type="ECO:0000259" key="10">
    <source>
        <dbReference type="Pfam" id="PF01909"/>
    </source>
</evidence>
<dbReference type="InterPro" id="IPR002934">
    <property type="entry name" value="Polymerase_NTP_transf_dom"/>
</dbReference>
<dbReference type="EMBL" id="JAVREH010000008">
    <property type="protein sequence ID" value="MDT0261477.1"/>
    <property type="molecule type" value="Genomic_DNA"/>
</dbReference>
<evidence type="ECO:0000256" key="1">
    <source>
        <dbReference type="ARBA" id="ARBA00001946"/>
    </source>
</evidence>
<comment type="similarity">
    <text evidence="9">Belongs to the MntA antitoxin family.</text>
</comment>
<feature type="domain" description="Polymerase nucleotidyl transferase" evidence="10">
    <location>
        <begin position="215"/>
        <end position="289"/>
    </location>
</feature>
<evidence type="ECO:0000256" key="3">
    <source>
        <dbReference type="ARBA" id="ARBA00022679"/>
    </source>
</evidence>
<accession>A0ABU2J928</accession>
<dbReference type="SUPFAM" id="SSF81301">
    <property type="entry name" value="Nucleotidyltransferase"/>
    <property type="match status" value="1"/>
</dbReference>
<name>A0ABU2J928_9ACTN</name>
<dbReference type="Pfam" id="PF13338">
    <property type="entry name" value="AbiEi_4"/>
    <property type="match status" value="1"/>
</dbReference>
<evidence type="ECO:0000256" key="6">
    <source>
        <dbReference type="ARBA" id="ARBA00022741"/>
    </source>
</evidence>
<dbReference type="InterPro" id="IPR043519">
    <property type="entry name" value="NT_sf"/>
</dbReference>
<evidence type="ECO:0000256" key="5">
    <source>
        <dbReference type="ARBA" id="ARBA00022723"/>
    </source>
</evidence>
<dbReference type="Gene3D" id="3.30.460.10">
    <property type="entry name" value="Beta Polymerase, domain 2"/>
    <property type="match status" value="1"/>
</dbReference>
<keyword evidence="3" id="KW-0808">Transferase</keyword>
<keyword evidence="6" id="KW-0547">Nucleotide-binding</keyword>
<keyword evidence="8" id="KW-0460">Magnesium</keyword>
<dbReference type="Pfam" id="PF01909">
    <property type="entry name" value="NTP_transf_2"/>
    <property type="match status" value="1"/>
</dbReference>
<dbReference type="Proteomes" id="UP001183176">
    <property type="component" value="Unassembled WGS sequence"/>
</dbReference>
<dbReference type="InterPro" id="IPR052038">
    <property type="entry name" value="Type-VII_TA_antitoxin"/>
</dbReference>
<keyword evidence="2" id="KW-1277">Toxin-antitoxin system</keyword>
<dbReference type="PANTHER" id="PTHR33571">
    <property type="entry name" value="SSL8005 PROTEIN"/>
    <property type="match status" value="1"/>
</dbReference>
<evidence type="ECO:0000256" key="7">
    <source>
        <dbReference type="ARBA" id="ARBA00022840"/>
    </source>
</evidence>
<keyword evidence="4" id="KW-0548">Nucleotidyltransferase</keyword>
<evidence type="ECO:0000256" key="2">
    <source>
        <dbReference type="ARBA" id="ARBA00022649"/>
    </source>
</evidence>
<protein>
    <submittedName>
        <fullName evidence="12">Nucleotidyltransferase domain-containing protein</fullName>
    </submittedName>
</protein>
<comment type="cofactor">
    <cofactor evidence="1">
        <name>Mg(2+)</name>
        <dbReference type="ChEBI" id="CHEBI:18420"/>
    </cofactor>
</comment>
<evidence type="ECO:0000256" key="9">
    <source>
        <dbReference type="ARBA" id="ARBA00038276"/>
    </source>
</evidence>
<keyword evidence="13" id="KW-1185">Reference proteome</keyword>
<feature type="domain" description="AbiEi antitoxin N-terminal" evidence="11">
    <location>
        <begin position="6"/>
        <end position="53"/>
    </location>
</feature>
<reference evidence="13" key="1">
    <citation type="submission" date="2023-07" db="EMBL/GenBank/DDBJ databases">
        <title>30 novel species of actinomycetes from the DSMZ collection.</title>
        <authorList>
            <person name="Nouioui I."/>
        </authorList>
    </citation>
    <scope>NUCLEOTIDE SEQUENCE [LARGE SCALE GENOMIC DNA]</scope>
    <source>
        <strain evidence="13">DSM 44399</strain>
    </source>
</reference>
<sequence length="290" mass="31626">MTSYDDVLEVAVGNHGYVTARDARAAGVDPTVLRKLAATGCLERTAQGVYRVPVLAGGVHAAYAEAVAWTRGRGVLSHESALDLLDLCDAKPPMIHLTVPSTYTPRRLGGDLYRVWRRTLDPATVITFDGLLVVRPRESIQDCLAYGTDAALLVQACETARREGYLTDDDLVGLERQVQFQRRYSPGGRLDVLSGPIGQRVRRRRRRLVDIAGLHGVRNLRVFGSVARGEDRPDSDLDLLVDLPPGLGLLGLGHLREDLEAIMGSPVDLVPASDLKPGLRERVEAELIAL</sequence>
<proteinExistence type="inferred from homology"/>
<evidence type="ECO:0000313" key="12">
    <source>
        <dbReference type="EMBL" id="MDT0261477.1"/>
    </source>
</evidence>
<evidence type="ECO:0000256" key="4">
    <source>
        <dbReference type="ARBA" id="ARBA00022695"/>
    </source>
</evidence>
<dbReference type="RefSeq" id="WP_311422633.1">
    <property type="nucleotide sequence ID" value="NZ_JAVREH010000008.1"/>
</dbReference>